<protein>
    <submittedName>
        <fullName evidence="1">Uncharacterized protein</fullName>
    </submittedName>
</protein>
<reference evidence="2" key="2">
    <citation type="journal article" date="2017" name="Nat. Plants">
        <title>The Aegilops tauschii genome reveals multiple impacts of transposons.</title>
        <authorList>
            <person name="Zhao G."/>
            <person name="Zou C."/>
            <person name="Li K."/>
            <person name="Wang K."/>
            <person name="Li T."/>
            <person name="Gao L."/>
            <person name="Zhang X."/>
            <person name="Wang H."/>
            <person name="Yang Z."/>
            <person name="Liu X."/>
            <person name="Jiang W."/>
            <person name="Mao L."/>
            <person name="Kong X."/>
            <person name="Jiao Y."/>
            <person name="Jia J."/>
        </authorList>
    </citation>
    <scope>NUCLEOTIDE SEQUENCE [LARGE SCALE GENOMIC DNA]</scope>
    <source>
        <strain evidence="2">cv. AL8/78</strain>
    </source>
</reference>
<dbReference type="Gramene" id="AET1Gv20247500.3">
    <property type="protein sequence ID" value="AET1Gv20247500.3"/>
    <property type="gene ID" value="AET1Gv20247500"/>
</dbReference>
<dbReference type="AlphaFoldDB" id="A0A452Y0Q6"/>
<evidence type="ECO:0000313" key="2">
    <source>
        <dbReference type="Proteomes" id="UP000015105"/>
    </source>
</evidence>
<organism evidence="1 2">
    <name type="scientific">Aegilops tauschii subsp. strangulata</name>
    <name type="common">Goatgrass</name>
    <dbReference type="NCBI Taxonomy" id="200361"/>
    <lineage>
        <taxon>Eukaryota</taxon>
        <taxon>Viridiplantae</taxon>
        <taxon>Streptophyta</taxon>
        <taxon>Embryophyta</taxon>
        <taxon>Tracheophyta</taxon>
        <taxon>Spermatophyta</taxon>
        <taxon>Magnoliopsida</taxon>
        <taxon>Liliopsida</taxon>
        <taxon>Poales</taxon>
        <taxon>Poaceae</taxon>
        <taxon>BOP clade</taxon>
        <taxon>Pooideae</taxon>
        <taxon>Triticodae</taxon>
        <taxon>Triticeae</taxon>
        <taxon>Triticinae</taxon>
        <taxon>Aegilops</taxon>
    </lineage>
</organism>
<reference evidence="1" key="3">
    <citation type="journal article" date="2017" name="Nature">
        <title>Genome sequence of the progenitor of the wheat D genome Aegilops tauschii.</title>
        <authorList>
            <person name="Luo M.C."/>
            <person name="Gu Y.Q."/>
            <person name="Puiu D."/>
            <person name="Wang H."/>
            <person name="Twardziok S.O."/>
            <person name="Deal K.R."/>
            <person name="Huo N."/>
            <person name="Zhu T."/>
            <person name="Wang L."/>
            <person name="Wang Y."/>
            <person name="McGuire P.E."/>
            <person name="Liu S."/>
            <person name="Long H."/>
            <person name="Ramasamy R.K."/>
            <person name="Rodriguez J.C."/>
            <person name="Van S.L."/>
            <person name="Yuan L."/>
            <person name="Wang Z."/>
            <person name="Xia Z."/>
            <person name="Xiao L."/>
            <person name="Anderson O.D."/>
            <person name="Ouyang S."/>
            <person name="Liang Y."/>
            <person name="Zimin A.V."/>
            <person name="Pertea G."/>
            <person name="Qi P."/>
            <person name="Bennetzen J.L."/>
            <person name="Dai X."/>
            <person name="Dawson M.W."/>
            <person name="Muller H.G."/>
            <person name="Kugler K."/>
            <person name="Rivarola-Duarte L."/>
            <person name="Spannagl M."/>
            <person name="Mayer K.F.X."/>
            <person name="Lu F.H."/>
            <person name="Bevan M.W."/>
            <person name="Leroy P."/>
            <person name="Li P."/>
            <person name="You F.M."/>
            <person name="Sun Q."/>
            <person name="Liu Z."/>
            <person name="Lyons E."/>
            <person name="Wicker T."/>
            <person name="Salzberg S.L."/>
            <person name="Devos K.M."/>
            <person name="Dvorak J."/>
        </authorList>
    </citation>
    <scope>NUCLEOTIDE SEQUENCE [LARGE SCALE GENOMIC DNA]</scope>
    <source>
        <strain evidence="1">cv. AL8/78</strain>
    </source>
</reference>
<proteinExistence type="predicted"/>
<evidence type="ECO:0000313" key="1">
    <source>
        <dbReference type="EnsemblPlants" id="AET1Gv20247500.3"/>
    </source>
</evidence>
<keyword evidence="2" id="KW-1185">Reference proteome</keyword>
<dbReference type="Proteomes" id="UP000015105">
    <property type="component" value="Chromosome 1D"/>
</dbReference>
<reference evidence="2" key="1">
    <citation type="journal article" date="2014" name="Science">
        <title>Ancient hybridizations among the ancestral genomes of bread wheat.</title>
        <authorList>
            <consortium name="International Wheat Genome Sequencing Consortium,"/>
            <person name="Marcussen T."/>
            <person name="Sandve S.R."/>
            <person name="Heier L."/>
            <person name="Spannagl M."/>
            <person name="Pfeifer M."/>
            <person name="Jakobsen K.S."/>
            <person name="Wulff B.B."/>
            <person name="Steuernagel B."/>
            <person name="Mayer K.F."/>
            <person name="Olsen O.A."/>
        </authorList>
    </citation>
    <scope>NUCLEOTIDE SEQUENCE [LARGE SCALE GENOMIC DNA]</scope>
    <source>
        <strain evidence="2">cv. AL8/78</strain>
    </source>
</reference>
<accession>A0A452Y0Q6</accession>
<sequence length="35" mass="3920">PWLRARARSPCFSSSGTAAACSFSCSTRRRRDDKE</sequence>
<reference evidence="1" key="4">
    <citation type="submission" date="2019-03" db="UniProtKB">
        <authorList>
            <consortium name="EnsemblPlants"/>
        </authorList>
    </citation>
    <scope>IDENTIFICATION</scope>
</reference>
<dbReference type="EnsemblPlants" id="AET1Gv20247500.3">
    <property type="protein sequence ID" value="AET1Gv20247500.3"/>
    <property type="gene ID" value="AET1Gv20247500"/>
</dbReference>
<name>A0A452Y0Q6_AEGTS</name>
<reference evidence="1" key="5">
    <citation type="journal article" date="2021" name="G3 (Bethesda)">
        <title>Aegilops tauschii genome assembly Aet v5.0 features greater sequence contiguity and improved annotation.</title>
        <authorList>
            <person name="Wang L."/>
            <person name="Zhu T."/>
            <person name="Rodriguez J.C."/>
            <person name="Deal K.R."/>
            <person name="Dubcovsky J."/>
            <person name="McGuire P.E."/>
            <person name="Lux T."/>
            <person name="Spannagl M."/>
            <person name="Mayer K.F.X."/>
            <person name="Baldrich P."/>
            <person name="Meyers B.C."/>
            <person name="Huo N."/>
            <person name="Gu Y.Q."/>
            <person name="Zhou H."/>
            <person name="Devos K.M."/>
            <person name="Bennetzen J.L."/>
            <person name="Unver T."/>
            <person name="Budak H."/>
            <person name="Gulick P.J."/>
            <person name="Galiba G."/>
            <person name="Kalapos B."/>
            <person name="Nelson D.R."/>
            <person name="Li P."/>
            <person name="You F.M."/>
            <person name="Luo M.C."/>
            <person name="Dvorak J."/>
        </authorList>
    </citation>
    <scope>NUCLEOTIDE SEQUENCE [LARGE SCALE GENOMIC DNA]</scope>
    <source>
        <strain evidence="1">cv. AL8/78</strain>
    </source>
</reference>